<keyword evidence="3" id="KW-1185">Reference proteome</keyword>
<evidence type="ECO:0000256" key="1">
    <source>
        <dbReference type="SAM" id="MobiDB-lite"/>
    </source>
</evidence>
<reference evidence="2" key="1">
    <citation type="journal article" date="2014" name="Int. J. Syst. Evol. Microbiol.">
        <title>Complete genome sequence of Corynebacterium casei LMG S-19264T (=DSM 44701T), isolated from a smear-ripened cheese.</title>
        <authorList>
            <consortium name="US DOE Joint Genome Institute (JGI-PGF)"/>
            <person name="Walter F."/>
            <person name="Albersmeier A."/>
            <person name="Kalinowski J."/>
            <person name="Ruckert C."/>
        </authorList>
    </citation>
    <scope>NUCLEOTIDE SEQUENCE</scope>
    <source>
        <strain evidence="2">JCM 4988</strain>
    </source>
</reference>
<dbReference type="AlphaFoldDB" id="A0A918Q8L2"/>
<name>A0A918Q8L2_9ACTN</name>
<dbReference type="EMBL" id="BMWG01000009">
    <property type="protein sequence ID" value="GGZ37380.1"/>
    <property type="molecule type" value="Genomic_DNA"/>
</dbReference>
<feature type="region of interest" description="Disordered" evidence="1">
    <location>
        <begin position="1"/>
        <end position="60"/>
    </location>
</feature>
<accession>A0A918Q8L2</accession>
<dbReference type="Proteomes" id="UP000630936">
    <property type="component" value="Unassembled WGS sequence"/>
</dbReference>
<protein>
    <submittedName>
        <fullName evidence="2">Uncharacterized protein</fullName>
    </submittedName>
</protein>
<feature type="compositionally biased region" description="Pro residues" evidence="1">
    <location>
        <begin position="35"/>
        <end position="53"/>
    </location>
</feature>
<comment type="caution">
    <text evidence="2">The sequence shown here is derived from an EMBL/GenBank/DDBJ whole genome shotgun (WGS) entry which is preliminary data.</text>
</comment>
<evidence type="ECO:0000313" key="3">
    <source>
        <dbReference type="Proteomes" id="UP000630936"/>
    </source>
</evidence>
<gene>
    <name evidence="2" type="ORF">GCM10010387_34420</name>
</gene>
<sequence>MPLDIRNAKSAAAGPRSLPGEWVIRLGRAEDTPGMSPPSPPPPPPPAPTPTPPAENLRRR</sequence>
<proteinExistence type="predicted"/>
<evidence type="ECO:0000313" key="2">
    <source>
        <dbReference type="EMBL" id="GGZ37380.1"/>
    </source>
</evidence>
<reference evidence="2" key="2">
    <citation type="submission" date="2020-09" db="EMBL/GenBank/DDBJ databases">
        <authorList>
            <person name="Sun Q."/>
            <person name="Ohkuma M."/>
        </authorList>
    </citation>
    <scope>NUCLEOTIDE SEQUENCE</scope>
    <source>
        <strain evidence="2">JCM 4988</strain>
    </source>
</reference>
<organism evidence="2 3">
    <name type="scientific">Streptomyces inusitatus</name>
    <dbReference type="NCBI Taxonomy" id="68221"/>
    <lineage>
        <taxon>Bacteria</taxon>
        <taxon>Bacillati</taxon>
        <taxon>Actinomycetota</taxon>
        <taxon>Actinomycetes</taxon>
        <taxon>Kitasatosporales</taxon>
        <taxon>Streptomycetaceae</taxon>
        <taxon>Streptomyces</taxon>
    </lineage>
</organism>